<sequence length="269" mass="28631">MVTEAQVSPAQERRIRLVSMVEAQGFCTVAELAVALDVSEMTIRRDARQLVGEGRMRSVHGGVTMLPAAAIDGTDFRARATRDNDAKRAIAHKALELLPDTGAVAFDAGTTTHEVAKLLPDGARLQVVTASLPIVNTLLGRDGFDVISLGGTLHPSSQSFAGPMTVAAIGGLRVRTLLLAASSLTDDGVFCGNHFDAGSKRALVDVADEVILLADSGKFELSAMVRACSLDDVDLFVTDDRLPDRHRRAMRDHGVEVITVPVEEDHAIA</sequence>
<dbReference type="SUPFAM" id="SSF100950">
    <property type="entry name" value="NagB/RpiA/CoA transferase-like"/>
    <property type="match status" value="1"/>
</dbReference>
<dbReference type="Pfam" id="PF00455">
    <property type="entry name" value="DeoRC"/>
    <property type="match status" value="1"/>
</dbReference>
<protein>
    <submittedName>
        <fullName evidence="4">DeoR/GlpR family DNA-binding transcription regulator</fullName>
    </submittedName>
</protein>
<dbReference type="InterPro" id="IPR036388">
    <property type="entry name" value="WH-like_DNA-bd_sf"/>
</dbReference>
<evidence type="ECO:0000256" key="2">
    <source>
        <dbReference type="ARBA" id="ARBA00023163"/>
    </source>
</evidence>
<dbReference type="GO" id="GO:0003677">
    <property type="term" value="F:DNA binding"/>
    <property type="evidence" value="ECO:0007669"/>
    <property type="project" value="UniProtKB-KW"/>
</dbReference>
<dbReference type="InterPro" id="IPR050313">
    <property type="entry name" value="Carb_Metab_HTH_regulators"/>
</dbReference>
<keyword evidence="5" id="KW-1185">Reference proteome</keyword>
<keyword evidence="4" id="KW-0238">DNA-binding</keyword>
<dbReference type="InterPro" id="IPR014036">
    <property type="entry name" value="DeoR-like_C"/>
</dbReference>
<dbReference type="EMBL" id="CP142149">
    <property type="protein sequence ID" value="WSE31635.1"/>
    <property type="molecule type" value="Genomic_DNA"/>
</dbReference>
<name>A0ABZ1IB02_9PSEU</name>
<dbReference type="SMART" id="SM00420">
    <property type="entry name" value="HTH_DEOR"/>
    <property type="match status" value="1"/>
</dbReference>
<keyword evidence="1" id="KW-0805">Transcription regulation</keyword>
<dbReference type="SUPFAM" id="SSF46785">
    <property type="entry name" value="Winged helix' DNA-binding domain"/>
    <property type="match status" value="1"/>
</dbReference>
<dbReference type="InterPro" id="IPR001034">
    <property type="entry name" value="DeoR_HTH"/>
</dbReference>
<dbReference type="InterPro" id="IPR036390">
    <property type="entry name" value="WH_DNA-bd_sf"/>
</dbReference>
<dbReference type="PRINTS" id="PR00037">
    <property type="entry name" value="HTHLACR"/>
</dbReference>
<dbReference type="PANTHER" id="PTHR30363:SF44">
    <property type="entry name" value="AGA OPERON TRANSCRIPTIONAL REPRESSOR-RELATED"/>
    <property type="match status" value="1"/>
</dbReference>
<dbReference type="PROSITE" id="PS51000">
    <property type="entry name" value="HTH_DEOR_2"/>
    <property type="match status" value="1"/>
</dbReference>
<dbReference type="SMART" id="SM01134">
    <property type="entry name" value="DeoRC"/>
    <property type="match status" value="1"/>
</dbReference>
<accession>A0ABZ1IB02</accession>
<dbReference type="InterPro" id="IPR037171">
    <property type="entry name" value="NagB/RpiA_transferase-like"/>
</dbReference>
<evidence type="ECO:0000259" key="3">
    <source>
        <dbReference type="PROSITE" id="PS51000"/>
    </source>
</evidence>
<reference evidence="4 5" key="1">
    <citation type="journal article" date="2015" name="Int. J. Syst. Evol. Microbiol.">
        <title>Amycolatopsis rhabdoformis sp. nov., an actinomycete isolated from a tropical forest soil.</title>
        <authorList>
            <person name="Souza W.R."/>
            <person name="Silva R.E."/>
            <person name="Goodfellow M."/>
            <person name="Busarakam K."/>
            <person name="Figueiro F.S."/>
            <person name="Ferreira D."/>
            <person name="Rodrigues-Filho E."/>
            <person name="Moraes L.A.B."/>
            <person name="Zucchi T.D."/>
        </authorList>
    </citation>
    <scope>NUCLEOTIDE SEQUENCE [LARGE SCALE GENOMIC DNA]</scope>
    <source>
        <strain evidence="4 5">NCIMB 14900</strain>
    </source>
</reference>
<gene>
    <name evidence="4" type="ORF">VSH64_05870</name>
</gene>
<dbReference type="RefSeq" id="WP_326834442.1">
    <property type="nucleotide sequence ID" value="NZ_CP142149.1"/>
</dbReference>
<dbReference type="PANTHER" id="PTHR30363">
    <property type="entry name" value="HTH-TYPE TRANSCRIPTIONAL REGULATOR SRLR-RELATED"/>
    <property type="match status" value="1"/>
</dbReference>
<evidence type="ECO:0000313" key="4">
    <source>
        <dbReference type="EMBL" id="WSE31635.1"/>
    </source>
</evidence>
<evidence type="ECO:0000313" key="5">
    <source>
        <dbReference type="Proteomes" id="UP001330812"/>
    </source>
</evidence>
<evidence type="ECO:0000256" key="1">
    <source>
        <dbReference type="ARBA" id="ARBA00023015"/>
    </source>
</evidence>
<feature type="domain" description="HTH deoR-type" evidence="3">
    <location>
        <begin position="10"/>
        <end position="65"/>
    </location>
</feature>
<proteinExistence type="predicted"/>
<organism evidence="4 5">
    <name type="scientific">Amycolatopsis rhabdoformis</name>
    <dbReference type="NCBI Taxonomy" id="1448059"/>
    <lineage>
        <taxon>Bacteria</taxon>
        <taxon>Bacillati</taxon>
        <taxon>Actinomycetota</taxon>
        <taxon>Actinomycetes</taxon>
        <taxon>Pseudonocardiales</taxon>
        <taxon>Pseudonocardiaceae</taxon>
        <taxon>Amycolatopsis</taxon>
    </lineage>
</organism>
<keyword evidence="2" id="KW-0804">Transcription</keyword>
<dbReference type="Proteomes" id="UP001330812">
    <property type="component" value="Chromosome"/>
</dbReference>
<dbReference type="Gene3D" id="1.10.10.10">
    <property type="entry name" value="Winged helix-like DNA-binding domain superfamily/Winged helix DNA-binding domain"/>
    <property type="match status" value="1"/>
</dbReference>
<dbReference type="Pfam" id="PF08220">
    <property type="entry name" value="HTH_DeoR"/>
    <property type="match status" value="1"/>
</dbReference>